<dbReference type="SUPFAM" id="SSF55874">
    <property type="entry name" value="ATPase domain of HSP90 chaperone/DNA topoisomerase II/histidine kinase"/>
    <property type="match status" value="1"/>
</dbReference>
<dbReference type="AlphaFoldDB" id="A0AA96WZ52"/>
<evidence type="ECO:0000313" key="1">
    <source>
        <dbReference type="EMBL" id="WNZ47523.1"/>
    </source>
</evidence>
<keyword evidence="1" id="KW-0067">ATP-binding</keyword>
<dbReference type="Gene3D" id="3.30.565.10">
    <property type="entry name" value="Histidine kinase-like ATPase, C-terminal domain"/>
    <property type="match status" value="1"/>
</dbReference>
<name>A0AA96WZ52_LEPBY</name>
<keyword evidence="1" id="KW-0547">Nucleotide-binding</keyword>
<dbReference type="InterPro" id="IPR036890">
    <property type="entry name" value="HATPase_C_sf"/>
</dbReference>
<reference evidence="1" key="2">
    <citation type="submission" date="2023-07" db="EMBL/GenBank/DDBJ databases">
        <authorList>
            <person name="Bai X.-H."/>
            <person name="Wang H.-H."/>
            <person name="Wang J."/>
            <person name="Ma M.-Y."/>
            <person name="Hu H.-H."/>
            <person name="Song Z.-L."/>
            <person name="Ma H.-G."/>
            <person name="Fan Y."/>
            <person name="Du C.-Y."/>
            <person name="Xu J.-C."/>
        </authorList>
    </citation>
    <scope>NUCLEOTIDE SEQUENCE</scope>
    <source>
        <strain evidence="1">CZ1</strain>
    </source>
</reference>
<sequence length="289" mass="32464">MAFIAQNPMTVLLRVPTINDEPADFINLFGLWQTIKTSKSSEVIFNFSSCRFLRQNAVAFLGGLARHIEARGGKAIFDWDSLRGDIQGNLEQNGFCAAFGGQARGWQGNSIPYREDPQDNLDGIVNYLESDWLGRDWVKTDDDIKNQIVCTVLEIYSNAFEHGRSQIGVFSCGQRYPGLNLLKLTAIDFGVGIPLNVRQFLQKPTMQAEDALRWAFQPGKTTRQNGMPGGTGLDMLRSFIKEKKGKIEIYSHDGYVLIDETQDFYGSAPTYFDGTLINITVQCDPIYYN</sequence>
<protein>
    <submittedName>
        <fullName evidence="1">ATP-binding protein</fullName>
    </submittedName>
</protein>
<dbReference type="RefSeq" id="WP_316428171.1">
    <property type="nucleotide sequence ID" value="NZ_CP130144.1"/>
</dbReference>
<dbReference type="GO" id="GO:0005524">
    <property type="term" value="F:ATP binding"/>
    <property type="evidence" value="ECO:0007669"/>
    <property type="project" value="UniProtKB-KW"/>
</dbReference>
<dbReference type="EMBL" id="CP130144">
    <property type="protein sequence ID" value="WNZ47523.1"/>
    <property type="molecule type" value="Genomic_DNA"/>
</dbReference>
<reference evidence="1" key="1">
    <citation type="journal article" date="2023" name="Plants (Basel)">
        <title>Genomic Analysis of Leptolyngbya boryana CZ1 Reveals Efficient Carbon Fixation Modules.</title>
        <authorList>
            <person name="Bai X."/>
            <person name="Wang H."/>
            <person name="Cheng W."/>
            <person name="Wang J."/>
            <person name="Ma M."/>
            <person name="Hu H."/>
            <person name="Song Z."/>
            <person name="Ma H."/>
            <person name="Fan Y."/>
            <person name="Du C."/>
            <person name="Xu J."/>
        </authorList>
    </citation>
    <scope>NUCLEOTIDE SEQUENCE</scope>
    <source>
        <strain evidence="1">CZ1</strain>
    </source>
</reference>
<organism evidence="1">
    <name type="scientific">Leptolyngbya boryana CZ1</name>
    <dbReference type="NCBI Taxonomy" id="3060204"/>
    <lineage>
        <taxon>Bacteria</taxon>
        <taxon>Bacillati</taxon>
        <taxon>Cyanobacteriota</taxon>
        <taxon>Cyanophyceae</taxon>
        <taxon>Leptolyngbyales</taxon>
        <taxon>Leptolyngbyaceae</taxon>
        <taxon>Leptolyngbya group</taxon>
        <taxon>Leptolyngbya</taxon>
    </lineage>
</organism>
<proteinExistence type="predicted"/>
<accession>A0AA96WZ52</accession>
<gene>
    <name evidence="1" type="ORF">Q2T42_06725</name>
</gene>